<proteinExistence type="predicted"/>
<accession>A0A318E3P0</accession>
<keyword evidence="2" id="KW-1185">Reference proteome</keyword>
<dbReference type="AlphaFoldDB" id="A0A318E3P0"/>
<name>A0A318E3P0_9GAMM</name>
<protein>
    <submittedName>
        <fullName evidence="1">Uncharacterized protein</fullName>
    </submittedName>
</protein>
<organism evidence="1 2">
    <name type="scientific">Sinimarinibacterium flocculans</name>
    <dbReference type="NCBI Taxonomy" id="985250"/>
    <lineage>
        <taxon>Bacteria</taxon>
        <taxon>Pseudomonadati</taxon>
        <taxon>Pseudomonadota</taxon>
        <taxon>Gammaproteobacteria</taxon>
        <taxon>Nevskiales</taxon>
        <taxon>Nevskiaceae</taxon>
        <taxon>Sinimarinibacterium</taxon>
    </lineage>
</organism>
<comment type="caution">
    <text evidence="1">The sequence shown here is derived from an EMBL/GenBank/DDBJ whole genome shotgun (WGS) entry which is preliminary data.</text>
</comment>
<dbReference type="Proteomes" id="UP000248330">
    <property type="component" value="Unassembled WGS sequence"/>
</dbReference>
<dbReference type="EMBL" id="QICN01000009">
    <property type="protein sequence ID" value="PXV65732.1"/>
    <property type="molecule type" value="Genomic_DNA"/>
</dbReference>
<sequence length="248" mass="28198">MEGLTVLLADNAGLPFGLHAELHPYLGGNADLDIRCFFPTQRHPEPETDGIDLAKVFRWAKLRERDFHSGLYESLEFGDLQNVRYRSQGIGTILVNATLMCAAPLLQSSATTRGKFSDEEGVGRRTSFYAGYGFPHQSFRTTFSSIHPRPPNPRRRFSVALPDLNEWKAGSQHSIAHSVATFACADWISFATPAPPFGEAMEWFSLAPRRQHNRNREWKRTSFSYLSDIEWKRFPFLEERESPSGPNY</sequence>
<reference evidence="1 2" key="1">
    <citation type="submission" date="2018-04" db="EMBL/GenBank/DDBJ databases">
        <title>Genomic Encyclopedia of Type Strains, Phase IV (KMG-IV): sequencing the most valuable type-strain genomes for metagenomic binning, comparative biology and taxonomic classification.</title>
        <authorList>
            <person name="Goeker M."/>
        </authorList>
    </citation>
    <scope>NUCLEOTIDE SEQUENCE [LARGE SCALE GENOMIC DNA]</scope>
    <source>
        <strain evidence="1 2">DSM 104150</strain>
    </source>
</reference>
<evidence type="ECO:0000313" key="2">
    <source>
        <dbReference type="Proteomes" id="UP000248330"/>
    </source>
</evidence>
<gene>
    <name evidence="1" type="ORF">C8D93_109111</name>
</gene>
<evidence type="ECO:0000313" key="1">
    <source>
        <dbReference type="EMBL" id="PXV65732.1"/>
    </source>
</evidence>